<evidence type="ECO:0000313" key="3">
    <source>
        <dbReference type="Proteomes" id="UP000054144"/>
    </source>
</evidence>
<feature type="transmembrane region" description="Helical" evidence="1">
    <location>
        <begin position="106"/>
        <end position="125"/>
    </location>
</feature>
<evidence type="ECO:0008006" key="4">
    <source>
        <dbReference type="Google" id="ProtNLM"/>
    </source>
</evidence>
<keyword evidence="3" id="KW-1185">Reference proteome</keyword>
<dbReference type="PANTHER" id="PTHR12459">
    <property type="entry name" value="TRANSMEMBRANE PROTEIN 135-RELATED"/>
    <property type="match status" value="1"/>
</dbReference>
<keyword evidence="1" id="KW-1133">Transmembrane helix</keyword>
<dbReference type="OrthoDB" id="291792at2759"/>
<evidence type="ECO:0000313" key="2">
    <source>
        <dbReference type="EMBL" id="KIY49135.1"/>
    </source>
</evidence>
<sequence length="557" mass="62319">MSPRDLNDSKRSESGYFTPLRGIASFENLVALANYQERLKEARKRVWRDRGEPVVELDELSTCINHAVSGGFRAGGLAFAIRALVNLVLALVRIRRLPRNVRIRVVLHALFGLDTWRFAAMLGTFSSTYKFLLNALPILAPSIMPSSREPFYDLEKGSALSVDYDAEPAATPNHTSSSRRPRLSLSTRARLVLIRKRTRKWHAALAGAVAGALAIGFETKSRRKLISQQLFVRGLQGTWNAYSTRWGIKIPHGDILLFSAACAQIMYAFILRPDTLPWSYNAWIQSASMVPVEGVRINRNMYLDHTVKDLTDIDAIVALPTTTAKNATHLLSLRHKLATGQTEGVYIPPYGPCAAIHPAVDRCPTLQVHRFVQVFRWMLPIYGALHLVPALLFRRHAFMKHPGAMLRRSAVGTLRSSAFLGTFVVICQALFCFKHHLHRVLSALSPKSELRALLPQICIDALVSKASIMMMGLSTGFALLVEEKRRRGELAMYVLPKALESAWVMAQGKGWVFRTRGFGDVLLTSWAMGMMMSEYQNAPQNLSGIVRRILYQFIGPN</sequence>
<reference evidence="2 3" key="1">
    <citation type="journal article" date="2015" name="Fungal Genet. Biol.">
        <title>Evolution of novel wood decay mechanisms in Agaricales revealed by the genome sequences of Fistulina hepatica and Cylindrobasidium torrendii.</title>
        <authorList>
            <person name="Floudas D."/>
            <person name="Held B.W."/>
            <person name="Riley R."/>
            <person name="Nagy L.G."/>
            <person name="Koehler G."/>
            <person name="Ransdell A.S."/>
            <person name="Younus H."/>
            <person name="Chow J."/>
            <person name="Chiniquy J."/>
            <person name="Lipzen A."/>
            <person name="Tritt A."/>
            <person name="Sun H."/>
            <person name="Haridas S."/>
            <person name="LaButti K."/>
            <person name="Ohm R.A."/>
            <person name="Kues U."/>
            <person name="Blanchette R.A."/>
            <person name="Grigoriev I.V."/>
            <person name="Minto R.E."/>
            <person name="Hibbett D.S."/>
        </authorList>
    </citation>
    <scope>NUCLEOTIDE SEQUENCE [LARGE SCALE GENOMIC DNA]</scope>
    <source>
        <strain evidence="2 3">ATCC 64428</strain>
    </source>
</reference>
<dbReference type="InterPro" id="IPR026749">
    <property type="entry name" value="Tmem135"/>
</dbReference>
<dbReference type="PANTHER" id="PTHR12459:SF6">
    <property type="entry name" value="GB|AAD46013.1"/>
    <property type="match status" value="1"/>
</dbReference>
<feature type="transmembrane region" description="Helical" evidence="1">
    <location>
        <begin position="74"/>
        <end position="94"/>
    </location>
</feature>
<organism evidence="2 3">
    <name type="scientific">Fistulina hepatica ATCC 64428</name>
    <dbReference type="NCBI Taxonomy" id="1128425"/>
    <lineage>
        <taxon>Eukaryota</taxon>
        <taxon>Fungi</taxon>
        <taxon>Dikarya</taxon>
        <taxon>Basidiomycota</taxon>
        <taxon>Agaricomycotina</taxon>
        <taxon>Agaricomycetes</taxon>
        <taxon>Agaricomycetidae</taxon>
        <taxon>Agaricales</taxon>
        <taxon>Fistulinaceae</taxon>
        <taxon>Fistulina</taxon>
    </lineage>
</organism>
<name>A0A0D7AEJ1_9AGAR</name>
<protein>
    <recommendedName>
        <fullName evidence="4">Transmembrane protein 135 N-terminal domain-containing protein</fullName>
    </recommendedName>
</protein>
<dbReference type="Proteomes" id="UP000054144">
    <property type="component" value="Unassembled WGS sequence"/>
</dbReference>
<evidence type="ECO:0000256" key="1">
    <source>
        <dbReference type="SAM" id="Phobius"/>
    </source>
</evidence>
<keyword evidence="1" id="KW-0472">Membrane</keyword>
<proteinExistence type="predicted"/>
<dbReference type="EMBL" id="KN881726">
    <property type="protein sequence ID" value="KIY49135.1"/>
    <property type="molecule type" value="Genomic_DNA"/>
</dbReference>
<dbReference type="AlphaFoldDB" id="A0A0D7AEJ1"/>
<accession>A0A0D7AEJ1</accession>
<keyword evidence="1" id="KW-0812">Transmembrane</keyword>
<gene>
    <name evidence="2" type="ORF">FISHEDRAFT_41969</name>
</gene>